<dbReference type="VEuPathDB" id="FungiDB:AMAG_14576"/>
<dbReference type="OMA" id="MITERAT"/>
<dbReference type="PANTHER" id="PTHR14614">
    <property type="entry name" value="HEPATOCELLULAR CARCINOMA-ASSOCIATED ANTIGEN"/>
    <property type="match status" value="1"/>
</dbReference>
<reference evidence="1 2" key="1">
    <citation type="submission" date="2009-11" db="EMBL/GenBank/DDBJ databases">
        <title>Annotation of Allomyces macrogynus ATCC 38327.</title>
        <authorList>
            <consortium name="The Broad Institute Genome Sequencing Platform"/>
            <person name="Russ C."/>
            <person name="Cuomo C."/>
            <person name="Burger G."/>
            <person name="Gray M.W."/>
            <person name="Holland P.W.H."/>
            <person name="King N."/>
            <person name="Lang F.B.F."/>
            <person name="Roger A.J."/>
            <person name="Ruiz-Trillo I."/>
            <person name="Young S.K."/>
            <person name="Zeng Q."/>
            <person name="Gargeya S."/>
            <person name="Fitzgerald M."/>
            <person name="Haas B."/>
            <person name="Abouelleil A."/>
            <person name="Alvarado L."/>
            <person name="Arachchi H.M."/>
            <person name="Berlin A."/>
            <person name="Chapman S.B."/>
            <person name="Gearin G."/>
            <person name="Goldberg J."/>
            <person name="Griggs A."/>
            <person name="Gujja S."/>
            <person name="Hansen M."/>
            <person name="Heiman D."/>
            <person name="Howarth C."/>
            <person name="Larimer J."/>
            <person name="Lui A."/>
            <person name="MacDonald P.J.P."/>
            <person name="McCowen C."/>
            <person name="Montmayeur A."/>
            <person name="Murphy C."/>
            <person name="Neiman D."/>
            <person name="Pearson M."/>
            <person name="Priest M."/>
            <person name="Roberts A."/>
            <person name="Saif S."/>
            <person name="Shea T."/>
            <person name="Sisk P."/>
            <person name="Stolte C."/>
            <person name="Sykes S."/>
            <person name="Wortman J."/>
            <person name="Nusbaum C."/>
            <person name="Birren B."/>
        </authorList>
    </citation>
    <scope>NUCLEOTIDE SEQUENCE [LARGE SCALE GENOMIC DNA]</scope>
    <source>
        <strain evidence="1 2">ATCC 38327</strain>
    </source>
</reference>
<dbReference type="AlphaFoldDB" id="A0A0L0T6V6"/>
<gene>
    <name evidence="1" type="ORF">AMAG_14576</name>
</gene>
<evidence type="ECO:0000313" key="2">
    <source>
        <dbReference type="Proteomes" id="UP000054350"/>
    </source>
</evidence>
<dbReference type="PANTHER" id="PTHR14614:SF157">
    <property type="entry name" value="METHYLTRANSFERASE TYPE 12 DOMAIN-CONTAINING PROTEIN"/>
    <property type="match status" value="1"/>
</dbReference>
<reference evidence="2" key="2">
    <citation type="submission" date="2009-11" db="EMBL/GenBank/DDBJ databases">
        <title>The Genome Sequence of Allomyces macrogynus strain ATCC 38327.</title>
        <authorList>
            <consortium name="The Broad Institute Genome Sequencing Platform"/>
            <person name="Russ C."/>
            <person name="Cuomo C."/>
            <person name="Shea T."/>
            <person name="Young S.K."/>
            <person name="Zeng Q."/>
            <person name="Koehrsen M."/>
            <person name="Haas B."/>
            <person name="Borodovsky M."/>
            <person name="Guigo R."/>
            <person name="Alvarado L."/>
            <person name="Berlin A."/>
            <person name="Borenstein D."/>
            <person name="Chen Z."/>
            <person name="Engels R."/>
            <person name="Freedman E."/>
            <person name="Gellesch M."/>
            <person name="Goldberg J."/>
            <person name="Griggs A."/>
            <person name="Gujja S."/>
            <person name="Heiman D."/>
            <person name="Hepburn T."/>
            <person name="Howarth C."/>
            <person name="Jen D."/>
            <person name="Larson L."/>
            <person name="Lewis B."/>
            <person name="Mehta T."/>
            <person name="Park D."/>
            <person name="Pearson M."/>
            <person name="Roberts A."/>
            <person name="Saif S."/>
            <person name="Shenoy N."/>
            <person name="Sisk P."/>
            <person name="Stolte C."/>
            <person name="Sykes S."/>
            <person name="Walk T."/>
            <person name="White J."/>
            <person name="Yandava C."/>
            <person name="Burger G."/>
            <person name="Gray M.W."/>
            <person name="Holland P.W.H."/>
            <person name="King N."/>
            <person name="Lang F.B.F."/>
            <person name="Roger A.J."/>
            <person name="Ruiz-Trillo I."/>
            <person name="Lander E."/>
            <person name="Nusbaum C."/>
        </authorList>
    </citation>
    <scope>NUCLEOTIDE SEQUENCE [LARGE SCALE GENOMIC DNA]</scope>
    <source>
        <strain evidence="2">ATCC 38327</strain>
    </source>
</reference>
<dbReference type="Gene3D" id="3.40.50.150">
    <property type="entry name" value="Vaccinia Virus protein VP39"/>
    <property type="match status" value="1"/>
</dbReference>
<dbReference type="eggNOG" id="ENOG502S63N">
    <property type="taxonomic scope" value="Eukaryota"/>
</dbReference>
<dbReference type="OrthoDB" id="407325at2759"/>
<proteinExistence type="predicted"/>
<dbReference type="SUPFAM" id="SSF53335">
    <property type="entry name" value="S-adenosyl-L-methionine-dependent methyltransferases"/>
    <property type="match status" value="1"/>
</dbReference>
<dbReference type="STRING" id="578462.A0A0L0T6V6"/>
<evidence type="ECO:0000313" key="1">
    <source>
        <dbReference type="EMBL" id="KNE70446.1"/>
    </source>
</evidence>
<dbReference type="InterPro" id="IPR019410">
    <property type="entry name" value="Methyltransf_16"/>
</dbReference>
<keyword evidence="2" id="KW-1185">Reference proteome</keyword>
<dbReference type="Pfam" id="PF10294">
    <property type="entry name" value="Methyltransf_16"/>
    <property type="match status" value="1"/>
</dbReference>
<sequence>MAVTLHTYAVAPFTLTVASIAEEDDDDSLDPCFFDEGYSLAAQTAYSVWEGAAFLLAFLQRTDCAVASDLRRILAIGEHKSTARRRVLELGSGTGAAGLGLALLGSDVLLTDVAPVVDLLWTNVQRNATPVTGEEPRDIWHAAVPVGLGSAAAQPLNWTFPLPRQSTPNDPRAAQILLATETTWLQELVSPFVSTVAALLQHGSSSNVATMETRITDVWSSPVLATLASQSDRKWMLWVYKERGTAKSDTFTTFPSVCHAFAEHQCHVHELYQERGIEDPLPVRVCAVTFGQLDMEVASAGPTSKAAE</sequence>
<accession>A0A0L0T6V6</accession>
<name>A0A0L0T6V6_ALLM3</name>
<protein>
    <submittedName>
        <fullName evidence="1">Uncharacterized protein</fullName>
    </submittedName>
</protein>
<organism evidence="1 2">
    <name type="scientific">Allomyces macrogynus (strain ATCC 38327)</name>
    <name type="common">Allomyces javanicus var. macrogynus</name>
    <dbReference type="NCBI Taxonomy" id="578462"/>
    <lineage>
        <taxon>Eukaryota</taxon>
        <taxon>Fungi</taxon>
        <taxon>Fungi incertae sedis</taxon>
        <taxon>Blastocladiomycota</taxon>
        <taxon>Blastocladiomycetes</taxon>
        <taxon>Blastocladiales</taxon>
        <taxon>Blastocladiaceae</taxon>
        <taxon>Allomyces</taxon>
    </lineage>
</organism>
<dbReference type="InterPro" id="IPR029063">
    <property type="entry name" value="SAM-dependent_MTases_sf"/>
</dbReference>
<dbReference type="Proteomes" id="UP000054350">
    <property type="component" value="Unassembled WGS sequence"/>
</dbReference>
<dbReference type="EMBL" id="GG745366">
    <property type="protein sequence ID" value="KNE70446.1"/>
    <property type="molecule type" value="Genomic_DNA"/>
</dbReference>